<proteinExistence type="predicted"/>
<dbReference type="Proteomes" id="UP000772196">
    <property type="component" value="Unassembled WGS sequence"/>
</dbReference>
<organism evidence="2 3">
    <name type="scientific">Streptomyces physcomitrii</name>
    <dbReference type="NCBI Taxonomy" id="2724184"/>
    <lineage>
        <taxon>Bacteria</taxon>
        <taxon>Bacillati</taxon>
        <taxon>Actinomycetota</taxon>
        <taxon>Actinomycetes</taxon>
        <taxon>Kitasatosporales</taxon>
        <taxon>Streptomycetaceae</taxon>
        <taxon>Streptomyces</taxon>
    </lineage>
</organism>
<dbReference type="RefSeq" id="WP_168540959.1">
    <property type="nucleotide sequence ID" value="NZ_JAAWWP010000011.1"/>
</dbReference>
<keyword evidence="3" id="KW-1185">Reference proteome</keyword>
<dbReference type="InterPro" id="IPR046195">
    <property type="entry name" value="DUF6227"/>
</dbReference>
<evidence type="ECO:0000313" key="2">
    <source>
        <dbReference type="EMBL" id="NKI43332.1"/>
    </source>
</evidence>
<accession>A0ABX1H4P3</accession>
<dbReference type="Pfam" id="PF19738">
    <property type="entry name" value="DUF6227"/>
    <property type="match status" value="1"/>
</dbReference>
<evidence type="ECO:0000313" key="3">
    <source>
        <dbReference type="Proteomes" id="UP000772196"/>
    </source>
</evidence>
<dbReference type="EMBL" id="JAAWWP010000011">
    <property type="protein sequence ID" value="NKI43332.1"/>
    <property type="molecule type" value="Genomic_DNA"/>
</dbReference>
<feature type="region of interest" description="Disordered" evidence="1">
    <location>
        <begin position="1"/>
        <end position="22"/>
    </location>
</feature>
<sequence length="258" mass="28442">MSVPYGPDEAADEPPQAPSPCTPQEQLARLLARALNSFELPEETVRSVEGALAHDSALQSAYHSASLHHETYRHTWLLADGGTLTLWELSHHTLPPGVLGGSAHCELYTDPEEWRTAQARLVPTPGMPYFELPQPEGALPAIPGPRPTYALDNSPDHARRLLRRAENQDRPGPATARLLSMACGHRITQSFGRSLPANEKAGRSFSLYEHAFLLCDGSEVSLWEVEHTATEDGRHMCEVYLSARAAAEAMRRRASRVR</sequence>
<comment type="caution">
    <text evidence="2">The sequence shown here is derived from an EMBL/GenBank/DDBJ whole genome shotgun (WGS) entry which is preliminary data.</text>
</comment>
<reference evidence="2 3" key="1">
    <citation type="submission" date="2020-04" db="EMBL/GenBank/DDBJ databases">
        <title>Phylogenetic Diversity and Antibacterial Activity against Ralstonia solanacearum of Endophytic Actinomycete Isolated from Moss.</title>
        <authorList>
            <person name="Zhuang X."/>
        </authorList>
    </citation>
    <scope>NUCLEOTIDE SEQUENCE [LARGE SCALE GENOMIC DNA]</scope>
    <source>
        <strain evidence="2 3">LD120</strain>
    </source>
</reference>
<gene>
    <name evidence="2" type="ORF">HFV08_19235</name>
</gene>
<protein>
    <submittedName>
        <fullName evidence="2">Uncharacterized protein</fullName>
    </submittedName>
</protein>
<name>A0ABX1H4P3_9ACTN</name>
<evidence type="ECO:0000256" key="1">
    <source>
        <dbReference type="SAM" id="MobiDB-lite"/>
    </source>
</evidence>